<keyword evidence="2" id="KW-0812">Transmembrane</keyword>
<reference evidence="3" key="1">
    <citation type="submission" date="2019-07" db="EMBL/GenBank/DDBJ databases">
        <authorList>
            <person name="Dittberner H."/>
        </authorList>
    </citation>
    <scope>NUCLEOTIDE SEQUENCE [LARGE SCALE GENOMIC DNA]</scope>
</reference>
<dbReference type="EMBL" id="CABITT030000004">
    <property type="protein sequence ID" value="VVB00040.1"/>
    <property type="molecule type" value="Genomic_DNA"/>
</dbReference>
<comment type="caution">
    <text evidence="3">The sequence shown here is derived from an EMBL/GenBank/DDBJ whole genome shotgun (WGS) entry which is preliminary data.</text>
</comment>
<accession>A0A565BEK1</accession>
<keyword evidence="2" id="KW-1133">Transmembrane helix</keyword>
<dbReference type="OrthoDB" id="1086864at2759"/>
<evidence type="ECO:0000256" key="2">
    <source>
        <dbReference type="SAM" id="Phobius"/>
    </source>
</evidence>
<evidence type="ECO:0000256" key="1">
    <source>
        <dbReference type="SAM" id="MobiDB-lite"/>
    </source>
</evidence>
<feature type="region of interest" description="Disordered" evidence="1">
    <location>
        <begin position="41"/>
        <end position="62"/>
    </location>
</feature>
<dbReference type="Proteomes" id="UP000489600">
    <property type="component" value="Unassembled WGS sequence"/>
</dbReference>
<proteinExistence type="predicted"/>
<name>A0A565BEK1_9BRAS</name>
<evidence type="ECO:0000313" key="3">
    <source>
        <dbReference type="EMBL" id="VVB00040.1"/>
    </source>
</evidence>
<keyword evidence="4" id="KW-1185">Reference proteome</keyword>
<dbReference type="AlphaFoldDB" id="A0A565BEK1"/>
<keyword evidence="2" id="KW-0472">Membrane</keyword>
<sequence>MEVPIWEWCLIVLTIIFLAVASHFLGRLFCSPRERIADNRIEKKHEPAAQGKAAKGGTEQLV</sequence>
<feature type="transmembrane region" description="Helical" evidence="2">
    <location>
        <begin position="6"/>
        <end position="25"/>
    </location>
</feature>
<evidence type="ECO:0000313" key="4">
    <source>
        <dbReference type="Proteomes" id="UP000489600"/>
    </source>
</evidence>
<protein>
    <submittedName>
        <fullName evidence="3">Uncharacterized protein</fullName>
    </submittedName>
</protein>
<gene>
    <name evidence="3" type="ORF">ANE_LOCUS10484</name>
</gene>
<organism evidence="3 4">
    <name type="scientific">Arabis nemorensis</name>
    <dbReference type="NCBI Taxonomy" id="586526"/>
    <lineage>
        <taxon>Eukaryota</taxon>
        <taxon>Viridiplantae</taxon>
        <taxon>Streptophyta</taxon>
        <taxon>Embryophyta</taxon>
        <taxon>Tracheophyta</taxon>
        <taxon>Spermatophyta</taxon>
        <taxon>Magnoliopsida</taxon>
        <taxon>eudicotyledons</taxon>
        <taxon>Gunneridae</taxon>
        <taxon>Pentapetalae</taxon>
        <taxon>rosids</taxon>
        <taxon>malvids</taxon>
        <taxon>Brassicales</taxon>
        <taxon>Brassicaceae</taxon>
        <taxon>Arabideae</taxon>
        <taxon>Arabis</taxon>
    </lineage>
</organism>